<keyword evidence="1" id="KW-0808">Transferase</keyword>
<comment type="caution">
    <text evidence="12">The sequence shown here is derived from an EMBL/GenBank/DDBJ whole genome shotgun (WGS) entry which is preliminary data.</text>
</comment>
<evidence type="ECO:0000256" key="5">
    <source>
        <dbReference type="ARBA" id="ARBA00022759"/>
    </source>
</evidence>
<dbReference type="Pfam" id="PF00075">
    <property type="entry name" value="RNase_H"/>
    <property type="match status" value="1"/>
</dbReference>
<name>A0A7K8BEU8_9CORV</name>
<dbReference type="Pfam" id="PF06817">
    <property type="entry name" value="RVT_thumb"/>
    <property type="match status" value="1"/>
</dbReference>
<keyword evidence="13" id="KW-1185">Reference proteome</keyword>
<keyword evidence="2" id="KW-0548">Nucleotidyltransferase</keyword>
<dbReference type="PANTHER" id="PTHR41694:SF3">
    <property type="entry name" value="RNA-DIRECTED DNA POLYMERASE-RELATED"/>
    <property type="match status" value="1"/>
</dbReference>
<evidence type="ECO:0000256" key="9">
    <source>
        <dbReference type="PROSITE-ProRule" id="PRU00450"/>
    </source>
</evidence>
<dbReference type="InterPro" id="IPR043128">
    <property type="entry name" value="Rev_trsase/Diguanyl_cyclase"/>
</dbReference>
<keyword evidence="3" id="KW-0540">Nuclease</keyword>
<dbReference type="PROSITE" id="PS50876">
    <property type="entry name" value="ZF_INTEGRASE"/>
    <property type="match status" value="1"/>
</dbReference>
<dbReference type="GO" id="GO:0035613">
    <property type="term" value="F:RNA stem-loop binding"/>
    <property type="evidence" value="ECO:0007669"/>
    <property type="project" value="TreeGrafter"/>
</dbReference>
<keyword evidence="8" id="KW-0238">DNA-binding</keyword>
<dbReference type="InterPro" id="IPR043502">
    <property type="entry name" value="DNA/RNA_pol_sf"/>
</dbReference>
<accession>A0A7K8BEU8</accession>
<evidence type="ECO:0000256" key="2">
    <source>
        <dbReference type="ARBA" id="ARBA00022695"/>
    </source>
</evidence>
<gene>
    <name evidence="12" type="primary">Ervk19_2</name>
    <name evidence="12" type="ORF">CNELOR_R15023</name>
</gene>
<evidence type="ECO:0000256" key="6">
    <source>
        <dbReference type="ARBA" id="ARBA00022801"/>
    </source>
</evidence>
<dbReference type="InterPro" id="IPR012337">
    <property type="entry name" value="RNaseH-like_sf"/>
</dbReference>
<evidence type="ECO:0000313" key="12">
    <source>
        <dbReference type="EMBL" id="NXB12878.1"/>
    </source>
</evidence>
<dbReference type="PANTHER" id="PTHR41694">
    <property type="entry name" value="ENDOGENOUS RETROVIRUS GROUP K MEMBER POL PROTEIN"/>
    <property type="match status" value="1"/>
</dbReference>
<feature type="domain" description="RNase H type-1" evidence="11">
    <location>
        <begin position="193"/>
        <end position="329"/>
    </location>
</feature>
<protein>
    <submittedName>
        <fullName evidence="12">POK19 protein</fullName>
    </submittedName>
</protein>
<keyword evidence="9" id="KW-0863">Zinc-finger</keyword>
<dbReference type="Proteomes" id="UP000517678">
    <property type="component" value="Unassembled WGS sequence"/>
</dbReference>
<dbReference type="InterPro" id="IPR002156">
    <property type="entry name" value="RNaseH_domain"/>
</dbReference>
<dbReference type="GO" id="GO:0008270">
    <property type="term" value="F:zinc ion binding"/>
    <property type="evidence" value="ECO:0007669"/>
    <property type="project" value="UniProtKB-KW"/>
</dbReference>
<feature type="non-terminal residue" evidence="12">
    <location>
        <position position="1"/>
    </location>
</feature>
<evidence type="ECO:0000256" key="3">
    <source>
        <dbReference type="ARBA" id="ARBA00022722"/>
    </source>
</evidence>
<dbReference type="InterPro" id="IPR017856">
    <property type="entry name" value="Integrase-like_N"/>
</dbReference>
<reference evidence="12 13" key="1">
    <citation type="submission" date="2019-09" db="EMBL/GenBank/DDBJ databases">
        <title>Bird 10,000 Genomes (B10K) Project - Family phase.</title>
        <authorList>
            <person name="Zhang G."/>
        </authorList>
    </citation>
    <scope>NUCLEOTIDE SEQUENCE [LARGE SCALE GENOMIC DNA]</scope>
    <source>
        <strain evidence="12">B10K-DU-029-38</strain>
        <tissue evidence="12">Muscle</tissue>
    </source>
</reference>
<evidence type="ECO:0000256" key="8">
    <source>
        <dbReference type="ARBA" id="ARBA00023125"/>
    </source>
</evidence>
<proteinExistence type="predicted"/>
<dbReference type="Gene3D" id="3.30.420.10">
    <property type="entry name" value="Ribonuclease H-like superfamily/Ribonuclease H"/>
    <property type="match status" value="2"/>
</dbReference>
<evidence type="ECO:0000256" key="1">
    <source>
        <dbReference type="ARBA" id="ARBA00022679"/>
    </source>
</evidence>
<keyword evidence="6" id="KW-0378">Hydrolase</keyword>
<organism evidence="12 13">
    <name type="scientific">Cnemophilus loriae</name>
    <name type="common">Loria's bird-of-paradise</name>
    <dbReference type="NCBI Taxonomy" id="254448"/>
    <lineage>
        <taxon>Eukaryota</taxon>
        <taxon>Metazoa</taxon>
        <taxon>Chordata</taxon>
        <taxon>Craniata</taxon>
        <taxon>Vertebrata</taxon>
        <taxon>Euteleostomi</taxon>
        <taxon>Archelosauria</taxon>
        <taxon>Archosauria</taxon>
        <taxon>Dinosauria</taxon>
        <taxon>Saurischia</taxon>
        <taxon>Theropoda</taxon>
        <taxon>Coelurosauria</taxon>
        <taxon>Aves</taxon>
        <taxon>Neognathae</taxon>
        <taxon>Neoaves</taxon>
        <taxon>Telluraves</taxon>
        <taxon>Australaves</taxon>
        <taxon>Passeriformes</taxon>
        <taxon>Corvoidea</taxon>
        <taxon>Corvidae</taxon>
        <taxon>Cnemophilus</taxon>
    </lineage>
</organism>
<dbReference type="EMBL" id="VZTF01009813">
    <property type="protein sequence ID" value="NXB12878.1"/>
    <property type="molecule type" value="Genomic_DNA"/>
</dbReference>
<evidence type="ECO:0000259" key="10">
    <source>
        <dbReference type="PROSITE" id="PS50876"/>
    </source>
</evidence>
<dbReference type="AlphaFoldDB" id="A0A7K8BEU8"/>
<sequence>QTLNDLQKLLGTVNWIRPLLGLSKVLLAPLFDLLKGDPYLLSPRSLSPEALEALKQVELAIQGRKAWRVVTTIPLSVYILLSQDHPVGLIAQWHDIFLLYQRKKMVTTHLELIAHVICKARQWCVQLSGREPAIMTVPLTSEYWDWCMANSSVLQMAMVEFPGKILFHRPAHKFLQMHLELQIVESSLYSSIPLQGRTVFTNGSGRTGKVVVTWKEGDQWHDLIGRQDGSPQLAELWAVIMAFEAWPYENLNVVYDSQYVCNIVRQLDRAVLKEINNKELFYLLKTLWHALCQRTAPFYILHVRSHTNLPGFIVEGNARADKLTAPAWAAPVPDTLQQAIQSHQFFHQGACVLRHQFHLTSAAARDIVASCSDCQQRVTMTHDGTTPRGLQALQLWQSDVTHISEFGRLKDVHISVDTYSKACWASVHAGEK</sequence>
<keyword evidence="9" id="KW-0862">Zinc</keyword>
<dbReference type="Gene3D" id="1.10.10.200">
    <property type="match status" value="1"/>
</dbReference>
<dbReference type="Gene3D" id="3.30.70.270">
    <property type="match status" value="1"/>
</dbReference>
<dbReference type="InterPro" id="IPR010661">
    <property type="entry name" value="RVT_thumb"/>
</dbReference>
<evidence type="ECO:0000256" key="7">
    <source>
        <dbReference type="ARBA" id="ARBA00022918"/>
    </source>
</evidence>
<dbReference type="Pfam" id="PF02022">
    <property type="entry name" value="Integrase_Zn"/>
    <property type="match status" value="1"/>
</dbReference>
<dbReference type="InterPro" id="IPR003308">
    <property type="entry name" value="Integrase_Zn-bd_dom_N"/>
</dbReference>
<dbReference type="SUPFAM" id="SSF46919">
    <property type="entry name" value="N-terminal Zn binding domain of HIV integrase"/>
    <property type="match status" value="1"/>
</dbReference>
<evidence type="ECO:0000313" key="13">
    <source>
        <dbReference type="Proteomes" id="UP000517678"/>
    </source>
</evidence>
<dbReference type="InterPro" id="IPR036397">
    <property type="entry name" value="RNaseH_sf"/>
</dbReference>
<dbReference type="PROSITE" id="PS50879">
    <property type="entry name" value="RNASE_H_1"/>
    <property type="match status" value="1"/>
</dbReference>
<dbReference type="GO" id="GO:0003677">
    <property type="term" value="F:DNA binding"/>
    <property type="evidence" value="ECO:0007669"/>
    <property type="project" value="UniProtKB-KW"/>
</dbReference>
<keyword evidence="4" id="KW-0479">Metal-binding</keyword>
<dbReference type="SUPFAM" id="SSF56672">
    <property type="entry name" value="DNA/RNA polymerases"/>
    <property type="match status" value="1"/>
</dbReference>
<keyword evidence="5" id="KW-0255">Endonuclease</keyword>
<feature type="non-terminal residue" evidence="12">
    <location>
        <position position="432"/>
    </location>
</feature>
<feature type="domain" description="Integrase-type" evidence="10">
    <location>
        <begin position="334"/>
        <end position="375"/>
    </location>
</feature>
<dbReference type="GO" id="GO:0003964">
    <property type="term" value="F:RNA-directed DNA polymerase activity"/>
    <property type="evidence" value="ECO:0007669"/>
    <property type="project" value="UniProtKB-KW"/>
</dbReference>
<dbReference type="SUPFAM" id="SSF53098">
    <property type="entry name" value="Ribonuclease H-like"/>
    <property type="match status" value="1"/>
</dbReference>
<evidence type="ECO:0000256" key="4">
    <source>
        <dbReference type="ARBA" id="ARBA00022723"/>
    </source>
</evidence>
<dbReference type="GO" id="GO:0004523">
    <property type="term" value="F:RNA-DNA hybrid ribonuclease activity"/>
    <property type="evidence" value="ECO:0007669"/>
    <property type="project" value="InterPro"/>
</dbReference>
<evidence type="ECO:0000259" key="11">
    <source>
        <dbReference type="PROSITE" id="PS50879"/>
    </source>
</evidence>
<keyword evidence="7" id="KW-0695">RNA-directed DNA polymerase</keyword>